<dbReference type="RefSeq" id="WP_377330269.1">
    <property type="nucleotide sequence ID" value="NZ_JBHSNG010000046.1"/>
</dbReference>
<dbReference type="Gene3D" id="1.10.1740.10">
    <property type="match status" value="1"/>
</dbReference>
<dbReference type="PANTHER" id="PTHR47756:SF2">
    <property type="entry name" value="BLL6612 PROTEIN"/>
    <property type="match status" value="1"/>
</dbReference>
<dbReference type="SUPFAM" id="SSF88946">
    <property type="entry name" value="Sigma2 domain of RNA polymerase sigma factors"/>
    <property type="match status" value="1"/>
</dbReference>
<dbReference type="Pfam" id="PF04542">
    <property type="entry name" value="Sigma70_r2"/>
    <property type="match status" value="1"/>
</dbReference>
<name>A0ABW0T301_9GAMM</name>
<dbReference type="InterPro" id="IPR013325">
    <property type="entry name" value="RNA_pol_sigma_r2"/>
</dbReference>
<dbReference type="InterPro" id="IPR046531">
    <property type="entry name" value="DUF6596"/>
</dbReference>
<dbReference type="InterPro" id="IPR013324">
    <property type="entry name" value="RNA_pol_sigma_r3/r4-like"/>
</dbReference>
<comment type="caution">
    <text evidence="3">The sequence shown here is derived from an EMBL/GenBank/DDBJ whole genome shotgun (WGS) entry which is preliminary data.</text>
</comment>
<dbReference type="Proteomes" id="UP001596111">
    <property type="component" value="Unassembled WGS sequence"/>
</dbReference>
<dbReference type="SUPFAM" id="SSF88659">
    <property type="entry name" value="Sigma3 and sigma4 domains of RNA polymerase sigma factors"/>
    <property type="match status" value="1"/>
</dbReference>
<dbReference type="EMBL" id="JBHSNG010000046">
    <property type="protein sequence ID" value="MFC5583343.1"/>
    <property type="molecule type" value="Genomic_DNA"/>
</dbReference>
<dbReference type="PANTHER" id="PTHR47756">
    <property type="entry name" value="BLL6612 PROTEIN-RELATED"/>
    <property type="match status" value="1"/>
</dbReference>
<organism evidence="3 4">
    <name type="scientific">Rhodanobacter terrae</name>
    <dbReference type="NCBI Taxonomy" id="418647"/>
    <lineage>
        <taxon>Bacteria</taxon>
        <taxon>Pseudomonadati</taxon>
        <taxon>Pseudomonadota</taxon>
        <taxon>Gammaproteobacteria</taxon>
        <taxon>Lysobacterales</taxon>
        <taxon>Rhodanobacteraceae</taxon>
        <taxon>Rhodanobacter</taxon>
    </lineage>
</organism>
<evidence type="ECO:0000259" key="1">
    <source>
        <dbReference type="Pfam" id="PF04542"/>
    </source>
</evidence>
<evidence type="ECO:0000313" key="4">
    <source>
        <dbReference type="Proteomes" id="UP001596111"/>
    </source>
</evidence>
<protein>
    <submittedName>
        <fullName evidence="3">RNA polymerase sigma factor</fullName>
    </submittedName>
</protein>
<reference evidence="4" key="1">
    <citation type="journal article" date="2019" name="Int. J. Syst. Evol. Microbiol.">
        <title>The Global Catalogue of Microorganisms (GCM) 10K type strain sequencing project: providing services to taxonomists for standard genome sequencing and annotation.</title>
        <authorList>
            <consortium name="The Broad Institute Genomics Platform"/>
            <consortium name="The Broad Institute Genome Sequencing Center for Infectious Disease"/>
            <person name="Wu L."/>
            <person name="Ma J."/>
        </authorList>
    </citation>
    <scope>NUCLEOTIDE SEQUENCE [LARGE SCALE GENOMIC DNA]</scope>
    <source>
        <strain evidence="4">CGMCC 1.13587</strain>
    </source>
</reference>
<dbReference type="InterPro" id="IPR007627">
    <property type="entry name" value="RNA_pol_sigma70_r2"/>
</dbReference>
<proteinExistence type="predicted"/>
<sequence length="447" mass="47454">MARSKCGPSGTCALDSAAQARTTADAVARRSYGKLVAFLAAAMRDVAAAEDALSEAFAAALADWPVNGCPANPEAWLLTVARRKGIDGLRRRRSGEAAAVQLQILAELDEAASTVADDAAIPDQRLALLFACAHPAIDAGIRAPLMLQAVLGLDAKTIASAFLASPGAMGKRLGRAKQKIREAGIRFAIPARDELAGRLDGVLDAIYAAFAEGWSDPGGTDVIRRDLTAEALFLAGLVAGLLPQEPEALGLLACMLHAEARRRARRTADGDYVPLAEQDVALWDAAMIDQAEALLLRASALGRIGRYQLEAALQSAHVERRRSGRTDWTPEVQIYDALLALSGSPVVALNRALAIAELQGPRAALEIVDTLAADGRLVDYQPYWAARAALLARTHACSEARDAFDIAIGLAGDPAVRRFLQERQAVLPRCVEKEEEGVGGNSRHPSW</sequence>
<feature type="domain" description="DUF6596" evidence="2">
    <location>
        <begin position="198"/>
        <end position="298"/>
    </location>
</feature>
<dbReference type="Pfam" id="PF20239">
    <property type="entry name" value="DUF6596"/>
    <property type="match status" value="1"/>
</dbReference>
<feature type="domain" description="RNA polymerase sigma-70 region 2" evidence="1">
    <location>
        <begin position="30"/>
        <end position="93"/>
    </location>
</feature>
<accession>A0ABW0T301</accession>
<evidence type="ECO:0000259" key="2">
    <source>
        <dbReference type="Pfam" id="PF20239"/>
    </source>
</evidence>
<gene>
    <name evidence="3" type="ORF">ACFPPB_19710</name>
</gene>
<evidence type="ECO:0000313" key="3">
    <source>
        <dbReference type="EMBL" id="MFC5583343.1"/>
    </source>
</evidence>
<keyword evidence="4" id="KW-1185">Reference proteome</keyword>